<evidence type="ECO:0000313" key="3">
    <source>
        <dbReference type="EMBL" id="EDY55067.1"/>
    </source>
</evidence>
<dbReference type="PANTHER" id="PTHR33627:SF1">
    <property type="entry name" value="TRANSPOSASE"/>
    <property type="match status" value="1"/>
</dbReference>
<sequence>MRAARQYCGALGKRADCQVAVSVQAATDRVSGPLGWELFLPEKWAHDTQRRTAAGVSDEVGHGTWAARAASVPIKETGPSDGEQDKPT</sequence>
<dbReference type="PANTHER" id="PTHR33627">
    <property type="entry name" value="TRANSPOSASE"/>
    <property type="match status" value="1"/>
</dbReference>
<reference evidence="3" key="1">
    <citation type="submission" date="2009-10" db="EMBL/GenBank/DDBJ databases">
        <title>The genome sequence of Streptomyces sviceus strain ATCC 29083.</title>
        <authorList>
            <consortium name="The Broad Institute Genome Sequencing Platform"/>
            <consortium name="Broad Institute Microbial Sequencing Center"/>
            <person name="Fischbach M."/>
            <person name="Godfrey P."/>
            <person name="Ward D."/>
            <person name="Young S."/>
            <person name="Zeng Q."/>
            <person name="Koehrsen M."/>
            <person name="Alvarado L."/>
            <person name="Berlin A.M."/>
            <person name="Bochicchio J."/>
            <person name="Borenstein D."/>
            <person name="Chapman S.B."/>
            <person name="Chen Z."/>
            <person name="Engels R."/>
            <person name="Freedman E."/>
            <person name="Gellesch M."/>
            <person name="Goldberg J."/>
            <person name="Griggs A."/>
            <person name="Gujja S."/>
            <person name="Heilman E.R."/>
            <person name="Heiman D.I."/>
            <person name="Hepburn T.A."/>
            <person name="Howarth C."/>
            <person name="Jen D."/>
            <person name="Larson L."/>
            <person name="Lewis B."/>
            <person name="Mehta T."/>
            <person name="Park D."/>
            <person name="Pearson M."/>
            <person name="Richards J."/>
            <person name="Roberts A."/>
            <person name="Saif S."/>
            <person name="Shea T.D."/>
            <person name="Shenoy N."/>
            <person name="Sisk P."/>
            <person name="Stolte C."/>
            <person name="Sykes S.N."/>
            <person name="Thomson T."/>
            <person name="Walk T."/>
            <person name="White J."/>
            <person name="Yandava C."/>
            <person name="Straight P."/>
            <person name="Clardy J."/>
            <person name="Hung D."/>
            <person name="Kolter R."/>
            <person name="Mekalanos J."/>
            <person name="Walker S."/>
            <person name="Walsh C.T."/>
            <person name="Wieland-Brown L.C."/>
            <person name="Haas B."/>
            <person name="Nusbaum C."/>
            <person name="Birren B."/>
        </authorList>
    </citation>
    <scope>NUCLEOTIDE SEQUENCE [LARGE SCALE GENOMIC DNA]</scope>
    <source>
        <strain evidence="3">ATCC 29083</strain>
    </source>
</reference>
<dbReference type="InterPro" id="IPR038721">
    <property type="entry name" value="IS701-like_DDE_dom"/>
</dbReference>
<dbReference type="EMBL" id="CM000951">
    <property type="protein sequence ID" value="EDY55067.1"/>
    <property type="molecule type" value="Genomic_DNA"/>
</dbReference>
<dbReference type="Pfam" id="PF13546">
    <property type="entry name" value="DDE_5"/>
    <property type="match status" value="1"/>
</dbReference>
<dbReference type="Proteomes" id="UP000002785">
    <property type="component" value="Chromosome"/>
</dbReference>
<name>B5HQG2_STRX2</name>
<proteinExistence type="predicted"/>
<protein>
    <submittedName>
        <fullName evidence="3">IS6 family transposase</fullName>
    </submittedName>
</protein>
<evidence type="ECO:0000313" key="4">
    <source>
        <dbReference type="Proteomes" id="UP000002785"/>
    </source>
</evidence>
<evidence type="ECO:0000256" key="1">
    <source>
        <dbReference type="SAM" id="MobiDB-lite"/>
    </source>
</evidence>
<dbReference type="eggNOG" id="COG5659">
    <property type="taxonomic scope" value="Bacteria"/>
</dbReference>
<dbReference type="InterPro" id="IPR039365">
    <property type="entry name" value="IS701-like"/>
</dbReference>
<gene>
    <name evidence="3" type="ORF">SSEG_01647</name>
</gene>
<feature type="domain" description="Transposase IS701-like DDE" evidence="2">
    <location>
        <begin position="3"/>
        <end position="63"/>
    </location>
</feature>
<dbReference type="AlphaFoldDB" id="B5HQG2"/>
<keyword evidence="4" id="KW-1185">Reference proteome</keyword>
<feature type="region of interest" description="Disordered" evidence="1">
    <location>
        <begin position="54"/>
        <end position="88"/>
    </location>
</feature>
<evidence type="ECO:0000259" key="2">
    <source>
        <dbReference type="Pfam" id="PF13546"/>
    </source>
</evidence>
<dbReference type="HOGENOM" id="CLU_2467783_0_0_11"/>
<accession>B5HQG2</accession>
<organism evidence="3 4">
    <name type="scientific">Streptomyces sviceus (strain ATCC 29083 / DSM 924 / JCM 4929 / NBRC 13980 / NCIMB 11184 / NRRL 5439 / UC 5370)</name>
    <dbReference type="NCBI Taxonomy" id="463191"/>
    <lineage>
        <taxon>Bacteria</taxon>
        <taxon>Bacillati</taxon>
        <taxon>Actinomycetota</taxon>
        <taxon>Actinomycetes</taxon>
        <taxon>Kitasatosporales</taxon>
        <taxon>Streptomycetaceae</taxon>
        <taxon>Streptomyces</taxon>
    </lineage>
</organism>